<name>A0A4Y8UJ38_9GAMM</name>
<gene>
    <name evidence="1" type="ORF">E3W66_07445</name>
</gene>
<dbReference type="InterPro" id="IPR018642">
    <property type="entry name" value="DUF2066"/>
</dbReference>
<reference evidence="1 2" key="1">
    <citation type="submission" date="2019-03" db="EMBL/GenBank/DDBJ databases">
        <title>Draft genome of Gammaproteobacteria bacterium LSUCC0057, a member of the SAR92 clade.</title>
        <authorList>
            <person name="Lanclos V.C."/>
            <person name="Doiron C."/>
            <person name="Henson M.W."/>
            <person name="Thrash J.C."/>
        </authorList>
    </citation>
    <scope>NUCLEOTIDE SEQUENCE [LARGE SCALE GENOMIC DNA]</scope>
    <source>
        <strain evidence="1 2">LSUCC0057</strain>
    </source>
</reference>
<dbReference type="Proteomes" id="UP000298133">
    <property type="component" value="Unassembled WGS sequence"/>
</dbReference>
<protein>
    <submittedName>
        <fullName evidence="1">DUF2066 domain-containing protein</fullName>
    </submittedName>
</protein>
<dbReference type="OrthoDB" id="6195299at2"/>
<sequence>MAYLAKHRFLRQQRSSVRLLLWLWLMLAAGGAATAAESLSLYSATVPVQEQSQSEERRALRAGLAEVLVKLSGDRKALEQSEVAAALASPRQYATSFGFAGEGEQRVMQIDFAPQALDQLLRRAQLTVWPAQRQPLLLWLQVDRLPRGRHWLDYNSDPDLLAVISEVMAARGLPWRLPEFDLRDRLAVADNRALLLDPLQLDRASSPYTDAARGPRWAALRLVTRSDGSSRGSWVLRLGEELLQGELTAAPEIDQWRQWLHAVVDRIAASEAYLPVLQADELALVIAAVAEMASYRQLQQVLAEIEPLRAVRLTSVDGYRVELAAKIEGDRDRVLQALLASGYFRLADDAAQQSPAPDRLELIWRGGGE</sequence>
<dbReference type="EMBL" id="SPIA01000003">
    <property type="protein sequence ID" value="TFH67323.1"/>
    <property type="molecule type" value="Genomic_DNA"/>
</dbReference>
<comment type="caution">
    <text evidence="1">The sequence shown here is derived from an EMBL/GenBank/DDBJ whole genome shotgun (WGS) entry which is preliminary data.</text>
</comment>
<evidence type="ECO:0000313" key="2">
    <source>
        <dbReference type="Proteomes" id="UP000298133"/>
    </source>
</evidence>
<evidence type="ECO:0000313" key="1">
    <source>
        <dbReference type="EMBL" id="TFH67323.1"/>
    </source>
</evidence>
<proteinExistence type="predicted"/>
<organism evidence="1 2">
    <name type="scientific">Gammaproteobacteria bacterium LSUCC0057</name>
    <dbReference type="NCBI Taxonomy" id="2559237"/>
    <lineage>
        <taxon>Bacteria</taxon>
        <taxon>Pseudomonadati</taxon>
        <taxon>Pseudomonadota</taxon>
        <taxon>Gammaproteobacteria</taxon>
        <taxon>Cellvibrionales</taxon>
        <taxon>Porticoccaceae</taxon>
        <taxon>SAR92 clade</taxon>
    </lineage>
</organism>
<accession>A0A4Y8UJ38</accession>
<dbReference type="Pfam" id="PF09839">
    <property type="entry name" value="DUF2066"/>
    <property type="match status" value="1"/>
</dbReference>
<dbReference type="AlphaFoldDB" id="A0A4Y8UJ38"/>
<keyword evidence="2" id="KW-1185">Reference proteome</keyword>